<evidence type="ECO:0000256" key="2">
    <source>
        <dbReference type="ARBA" id="ARBA00009694"/>
    </source>
</evidence>
<protein>
    <submittedName>
        <fullName evidence="8">Uncharacterized membrane protein YgdD, TMEM256/DUF423 family</fullName>
    </submittedName>
</protein>
<organism evidence="7 9">
    <name type="scientific">Polaribacter dokdonensis DSW-5</name>
    <dbReference type="NCBI Taxonomy" id="1300348"/>
    <lineage>
        <taxon>Bacteria</taxon>
        <taxon>Pseudomonadati</taxon>
        <taxon>Bacteroidota</taxon>
        <taxon>Flavobacteriia</taxon>
        <taxon>Flavobacteriales</taxon>
        <taxon>Flavobacteriaceae</taxon>
    </lineage>
</organism>
<keyword evidence="5 6" id="KW-0472">Membrane</keyword>
<dbReference type="Proteomes" id="UP000037716">
    <property type="component" value="Unassembled WGS sequence"/>
</dbReference>
<evidence type="ECO:0000313" key="7">
    <source>
        <dbReference type="EMBL" id="KOY51039.1"/>
    </source>
</evidence>
<dbReference type="PANTHER" id="PTHR43461:SF1">
    <property type="entry name" value="TRANSMEMBRANE PROTEIN 256"/>
    <property type="match status" value="1"/>
</dbReference>
<comment type="similarity">
    <text evidence="2">Belongs to the UPF0382 family.</text>
</comment>
<dbReference type="Pfam" id="PF04241">
    <property type="entry name" value="DUF423"/>
    <property type="match status" value="1"/>
</dbReference>
<dbReference type="PANTHER" id="PTHR43461">
    <property type="entry name" value="TRANSMEMBRANE PROTEIN 256"/>
    <property type="match status" value="1"/>
</dbReference>
<dbReference type="GO" id="GO:0005886">
    <property type="term" value="C:plasma membrane"/>
    <property type="evidence" value="ECO:0007669"/>
    <property type="project" value="TreeGrafter"/>
</dbReference>
<dbReference type="InterPro" id="IPR006696">
    <property type="entry name" value="DUF423"/>
</dbReference>
<evidence type="ECO:0000313" key="9">
    <source>
        <dbReference type="Proteomes" id="UP000037716"/>
    </source>
</evidence>
<reference evidence="8 10" key="2">
    <citation type="submission" date="2016-10" db="EMBL/GenBank/DDBJ databases">
        <authorList>
            <person name="Varghese N."/>
            <person name="Submissions S."/>
        </authorList>
    </citation>
    <scope>NUCLEOTIDE SEQUENCE [LARGE SCALE GENOMIC DNA]</scope>
    <source>
        <strain evidence="8 10">DSW-5</strain>
    </source>
</reference>
<name>A0A0M9CFD0_9FLAO</name>
<comment type="subcellular location">
    <subcellularLocation>
        <location evidence="1">Membrane</location>
        <topology evidence="1">Multi-pass membrane protein</topology>
    </subcellularLocation>
</comment>
<feature type="transmembrane region" description="Helical" evidence="6">
    <location>
        <begin position="41"/>
        <end position="58"/>
    </location>
</feature>
<evidence type="ECO:0000256" key="5">
    <source>
        <dbReference type="ARBA" id="ARBA00023136"/>
    </source>
</evidence>
<evidence type="ECO:0000256" key="6">
    <source>
        <dbReference type="SAM" id="Phobius"/>
    </source>
</evidence>
<dbReference type="Proteomes" id="UP000183071">
    <property type="component" value="Unassembled WGS sequence"/>
</dbReference>
<dbReference type="STRING" id="1300348.I602_599"/>
<dbReference type="RefSeq" id="WP_053973267.1">
    <property type="nucleotide sequence ID" value="NZ_FNUE01000001.1"/>
</dbReference>
<keyword evidence="4 6" id="KW-1133">Transmembrane helix</keyword>
<dbReference type="OrthoDB" id="9802121at2"/>
<evidence type="ECO:0000313" key="8">
    <source>
        <dbReference type="EMBL" id="SEE20117.1"/>
    </source>
</evidence>
<feature type="transmembrane region" description="Helical" evidence="6">
    <location>
        <begin position="97"/>
        <end position="120"/>
    </location>
</feature>
<feature type="transmembrane region" description="Helical" evidence="6">
    <location>
        <begin position="70"/>
        <end position="91"/>
    </location>
</feature>
<sequence length="126" mass="14236">MFKNLIITCFLGLSAVILGAFGAHALKETLSPENLQSFETAVRYQMYHVIVLLIINLYDGFTEKQKNTISYLLFSGIILFSGSIYCIQLTSITAKSIWFTTPLGGLFFIIAWLSMIVIFVKKIRKN</sequence>
<proteinExistence type="inferred from homology"/>
<gene>
    <name evidence="7" type="ORF">I602_599</name>
    <name evidence="8" type="ORF">SAMN05444353_1184</name>
</gene>
<dbReference type="EMBL" id="LGBR01000001">
    <property type="protein sequence ID" value="KOY51039.1"/>
    <property type="molecule type" value="Genomic_DNA"/>
</dbReference>
<accession>A0A0M9CFD0</accession>
<dbReference type="EMBL" id="FNUE01000001">
    <property type="protein sequence ID" value="SEE20117.1"/>
    <property type="molecule type" value="Genomic_DNA"/>
</dbReference>
<dbReference type="AlphaFoldDB" id="A0A0M9CFD0"/>
<keyword evidence="10" id="KW-1185">Reference proteome</keyword>
<comment type="caution">
    <text evidence="7">The sequence shown here is derived from an EMBL/GenBank/DDBJ whole genome shotgun (WGS) entry which is preliminary data.</text>
</comment>
<dbReference type="PATRIC" id="fig|1300348.6.peg.598"/>
<evidence type="ECO:0000256" key="1">
    <source>
        <dbReference type="ARBA" id="ARBA00004141"/>
    </source>
</evidence>
<keyword evidence="3 6" id="KW-0812">Transmembrane</keyword>
<evidence type="ECO:0000256" key="4">
    <source>
        <dbReference type="ARBA" id="ARBA00022989"/>
    </source>
</evidence>
<reference evidence="7 9" key="1">
    <citation type="submission" date="2015-07" db="EMBL/GenBank/DDBJ databases">
        <title>Genome of Polaribacter dokdonenesis DSW-5, isolated from seawater off Dokdo in Korea.</title>
        <authorList>
            <person name="Yoon K."/>
            <person name="Song J.Y."/>
            <person name="Kim J.F."/>
        </authorList>
    </citation>
    <scope>NUCLEOTIDE SEQUENCE [LARGE SCALE GENOMIC DNA]</scope>
    <source>
        <strain evidence="7 9">DSW-5</strain>
    </source>
</reference>
<evidence type="ECO:0000313" key="10">
    <source>
        <dbReference type="Proteomes" id="UP000183071"/>
    </source>
</evidence>
<evidence type="ECO:0000256" key="3">
    <source>
        <dbReference type="ARBA" id="ARBA00022692"/>
    </source>
</evidence>